<dbReference type="GO" id="GO:0051555">
    <property type="term" value="P:flavonol biosynthetic process"/>
    <property type="evidence" value="ECO:0007669"/>
    <property type="project" value="TreeGrafter"/>
</dbReference>
<protein>
    <submittedName>
        <fullName evidence="4">PREDICTED: UDP-glycosyltransferase</fullName>
    </submittedName>
</protein>
<sequence length="71" mass="7913">MRALMKGTDVDEEDQSMIPHGFENRGLVIKGCAPQNEILRHRAFGSHLTHCGWNSALEGVLVRPVSWGNKN</sequence>
<dbReference type="Gramene" id="VVA35840">
    <property type="protein sequence ID" value="VVA35840"/>
    <property type="gene ID" value="Prudul26B000490"/>
</dbReference>
<dbReference type="Proteomes" id="UP000327085">
    <property type="component" value="Chromosome 1"/>
</dbReference>
<dbReference type="SUPFAM" id="SSF53756">
    <property type="entry name" value="UDP-Glycosyltransferase/glycogen phosphorylase"/>
    <property type="match status" value="1"/>
</dbReference>
<dbReference type="Pfam" id="PF00201">
    <property type="entry name" value="UDPGT"/>
    <property type="match status" value="1"/>
</dbReference>
<gene>
    <name evidence="4" type="ORF">ALMOND_2B000490</name>
</gene>
<evidence type="ECO:0000256" key="2">
    <source>
        <dbReference type="ARBA" id="ARBA00022676"/>
    </source>
</evidence>
<dbReference type="GO" id="GO:0035251">
    <property type="term" value="F:UDP-glucosyltransferase activity"/>
    <property type="evidence" value="ECO:0007669"/>
    <property type="project" value="TreeGrafter"/>
</dbReference>
<reference evidence="5" key="1">
    <citation type="journal article" date="2020" name="Plant J.">
        <title>Transposons played a major role in the diversification between the closely related almond and peach genomes: results from the almond genome sequence.</title>
        <authorList>
            <person name="Alioto T."/>
            <person name="Alexiou K.G."/>
            <person name="Bardil A."/>
            <person name="Barteri F."/>
            <person name="Castanera R."/>
            <person name="Cruz F."/>
            <person name="Dhingra A."/>
            <person name="Duval H."/>
            <person name="Fernandez I Marti A."/>
            <person name="Frias L."/>
            <person name="Galan B."/>
            <person name="Garcia J.L."/>
            <person name="Howad W."/>
            <person name="Gomez-Garrido J."/>
            <person name="Gut M."/>
            <person name="Julca I."/>
            <person name="Morata J."/>
            <person name="Puigdomenech P."/>
            <person name="Ribeca P."/>
            <person name="Rubio Cabetas M.J."/>
            <person name="Vlasova A."/>
            <person name="Wirthensohn M."/>
            <person name="Garcia-Mas J."/>
            <person name="Gabaldon T."/>
            <person name="Casacuberta J.M."/>
            <person name="Arus P."/>
        </authorList>
    </citation>
    <scope>NUCLEOTIDE SEQUENCE [LARGE SCALE GENOMIC DNA]</scope>
    <source>
        <strain evidence="5">cv. Texas</strain>
    </source>
</reference>
<evidence type="ECO:0000256" key="1">
    <source>
        <dbReference type="ARBA" id="ARBA00009995"/>
    </source>
</evidence>
<dbReference type="PANTHER" id="PTHR48047:SF5">
    <property type="entry name" value="FLAVONOL 7-O-RHAMNOSYLTRANSFERASE"/>
    <property type="match status" value="1"/>
</dbReference>
<dbReference type="AlphaFoldDB" id="A0A5E4G8B9"/>
<keyword evidence="2" id="KW-0328">Glycosyltransferase</keyword>
<organism evidence="4 5">
    <name type="scientific">Prunus dulcis</name>
    <name type="common">Almond</name>
    <name type="synonym">Amygdalus dulcis</name>
    <dbReference type="NCBI Taxonomy" id="3755"/>
    <lineage>
        <taxon>Eukaryota</taxon>
        <taxon>Viridiplantae</taxon>
        <taxon>Streptophyta</taxon>
        <taxon>Embryophyta</taxon>
        <taxon>Tracheophyta</taxon>
        <taxon>Spermatophyta</taxon>
        <taxon>Magnoliopsida</taxon>
        <taxon>eudicotyledons</taxon>
        <taxon>Gunneridae</taxon>
        <taxon>Pentapetalae</taxon>
        <taxon>rosids</taxon>
        <taxon>fabids</taxon>
        <taxon>Rosales</taxon>
        <taxon>Rosaceae</taxon>
        <taxon>Amygdaloideae</taxon>
        <taxon>Amygdaleae</taxon>
        <taxon>Prunus</taxon>
    </lineage>
</organism>
<evidence type="ECO:0000256" key="3">
    <source>
        <dbReference type="ARBA" id="ARBA00022679"/>
    </source>
</evidence>
<accession>A0A5E4G8B9</accession>
<dbReference type="Gene3D" id="3.40.50.2000">
    <property type="entry name" value="Glycogen Phosphorylase B"/>
    <property type="match status" value="1"/>
</dbReference>
<evidence type="ECO:0000313" key="4">
    <source>
        <dbReference type="EMBL" id="VVA35840.1"/>
    </source>
</evidence>
<proteinExistence type="inferred from homology"/>
<dbReference type="PANTHER" id="PTHR48047">
    <property type="entry name" value="GLYCOSYLTRANSFERASE"/>
    <property type="match status" value="1"/>
</dbReference>
<name>A0A5E4G8B9_PRUDU</name>
<dbReference type="EMBL" id="CABIKO010000411">
    <property type="protein sequence ID" value="VVA35840.1"/>
    <property type="molecule type" value="Genomic_DNA"/>
</dbReference>
<evidence type="ECO:0000313" key="5">
    <source>
        <dbReference type="Proteomes" id="UP000327085"/>
    </source>
</evidence>
<comment type="similarity">
    <text evidence="1">Belongs to the UDP-glycosyltransferase family.</text>
</comment>
<dbReference type="InterPro" id="IPR002213">
    <property type="entry name" value="UDP_glucos_trans"/>
</dbReference>
<feature type="non-terminal residue" evidence="4">
    <location>
        <position position="71"/>
    </location>
</feature>
<keyword evidence="3 4" id="KW-0808">Transferase</keyword>
<dbReference type="InParanoid" id="A0A5E4G8B9"/>